<proteinExistence type="predicted"/>
<evidence type="ECO:0000256" key="1">
    <source>
        <dbReference type="SAM" id="SignalP"/>
    </source>
</evidence>
<dbReference type="Gene3D" id="3.40.190.10">
    <property type="entry name" value="Periplasmic binding protein-like II"/>
    <property type="match status" value="2"/>
</dbReference>
<feature type="chain" id="PRO_5035174805" description="Solute-binding protein family 3/N-terminal domain-containing protein" evidence="1">
    <location>
        <begin position="29"/>
        <end position="271"/>
    </location>
</feature>
<name>A0A8J6QTA7_9GAMM</name>
<evidence type="ECO:0000313" key="2">
    <source>
        <dbReference type="EMBL" id="MBD1388627.1"/>
    </source>
</evidence>
<keyword evidence="1" id="KW-0732">Signal</keyword>
<sequence length="271" mass="30326">MNKYSIRRPFLKLAMCSLLALNLHNASAVELVVPKPKGASGQHKIELLKLIAKHADQPITVVQKETSNRIQEINMLNTQQLNVMWAPKTADLESQLHAVKVPLDKDIVGSVAIIIRKQDLAKFSAVNELRQLKAMQAGVRKDTVTRQILEQHSFGLVSTLRGHYGYMLDGERFDYFPVAASNAYSLASNWAQSEQLDLMVYPDLLLKLPLNSYFYVEKGNVQLANVIESALHKAIESGDFDKLLKSSPGYQAAQQFYQSDDVKVMDILASL</sequence>
<organism evidence="2 3">
    <name type="scientific">Neiella litorisoli</name>
    <dbReference type="NCBI Taxonomy" id="2771431"/>
    <lineage>
        <taxon>Bacteria</taxon>
        <taxon>Pseudomonadati</taxon>
        <taxon>Pseudomonadota</taxon>
        <taxon>Gammaproteobacteria</taxon>
        <taxon>Alteromonadales</taxon>
        <taxon>Echinimonadaceae</taxon>
        <taxon>Neiella</taxon>
    </lineage>
</organism>
<dbReference type="RefSeq" id="WP_191143740.1">
    <property type="nucleotide sequence ID" value="NZ_JACXAF010000004.1"/>
</dbReference>
<dbReference type="AlphaFoldDB" id="A0A8J6QTA7"/>
<dbReference type="SUPFAM" id="SSF53850">
    <property type="entry name" value="Periplasmic binding protein-like II"/>
    <property type="match status" value="1"/>
</dbReference>
<gene>
    <name evidence="2" type="ORF">IC617_04225</name>
</gene>
<evidence type="ECO:0008006" key="4">
    <source>
        <dbReference type="Google" id="ProtNLM"/>
    </source>
</evidence>
<accession>A0A8J6QTA7</accession>
<protein>
    <recommendedName>
        <fullName evidence="4">Solute-binding protein family 3/N-terminal domain-containing protein</fullName>
    </recommendedName>
</protein>
<keyword evidence="3" id="KW-1185">Reference proteome</keyword>
<comment type="caution">
    <text evidence="2">The sequence shown here is derived from an EMBL/GenBank/DDBJ whole genome shotgun (WGS) entry which is preliminary data.</text>
</comment>
<dbReference type="Proteomes" id="UP000638014">
    <property type="component" value="Unassembled WGS sequence"/>
</dbReference>
<feature type="signal peptide" evidence="1">
    <location>
        <begin position="1"/>
        <end position="28"/>
    </location>
</feature>
<evidence type="ECO:0000313" key="3">
    <source>
        <dbReference type="Proteomes" id="UP000638014"/>
    </source>
</evidence>
<reference evidence="2" key="1">
    <citation type="submission" date="2020-09" db="EMBL/GenBank/DDBJ databases">
        <title>A novel bacterium of genus Neiella, isolated from South China Sea.</title>
        <authorList>
            <person name="Huang H."/>
            <person name="Mo K."/>
            <person name="Hu Y."/>
        </authorList>
    </citation>
    <scope>NUCLEOTIDE SEQUENCE</scope>
    <source>
        <strain evidence="2">HB171785</strain>
    </source>
</reference>
<dbReference type="EMBL" id="JACXAF010000004">
    <property type="protein sequence ID" value="MBD1388627.1"/>
    <property type="molecule type" value="Genomic_DNA"/>
</dbReference>